<organism evidence="4 5">
    <name type="scientific">Verticillium longisporum</name>
    <name type="common">Verticillium dahliae var. longisporum</name>
    <dbReference type="NCBI Taxonomy" id="100787"/>
    <lineage>
        <taxon>Eukaryota</taxon>
        <taxon>Fungi</taxon>
        <taxon>Dikarya</taxon>
        <taxon>Ascomycota</taxon>
        <taxon>Pezizomycotina</taxon>
        <taxon>Sordariomycetes</taxon>
        <taxon>Hypocreomycetidae</taxon>
        <taxon>Glomerellales</taxon>
        <taxon>Plectosphaerellaceae</taxon>
        <taxon>Verticillium</taxon>
    </lineage>
</organism>
<evidence type="ECO:0000259" key="3">
    <source>
        <dbReference type="SMART" id="SM00906"/>
    </source>
</evidence>
<dbReference type="Pfam" id="PF04082">
    <property type="entry name" value="Fungal_trans"/>
    <property type="match status" value="1"/>
</dbReference>
<dbReference type="Gene3D" id="3.40.50.880">
    <property type="match status" value="1"/>
</dbReference>
<reference evidence="4 5" key="1">
    <citation type="submission" date="2015-05" db="EMBL/GenBank/DDBJ databases">
        <authorList>
            <person name="Wang D.B."/>
            <person name="Wang M."/>
        </authorList>
    </citation>
    <scope>NUCLEOTIDE SEQUENCE [LARGE SCALE GENOMIC DNA]</scope>
    <source>
        <strain evidence="4">VL1</strain>
    </source>
</reference>
<dbReference type="GO" id="GO:0003700">
    <property type="term" value="F:DNA-binding transcription factor activity"/>
    <property type="evidence" value="ECO:0007669"/>
    <property type="project" value="InterPro"/>
</dbReference>
<dbReference type="SUPFAM" id="SSF52317">
    <property type="entry name" value="Class I glutamine amidotransferase-like"/>
    <property type="match status" value="1"/>
</dbReference>
<evidence type="ECO:0000256" key="1">
    <source>
        <dbReference type="ARBA" id="ARBA00023242"/>
    </source>
</evidence>
<dbReference type="CDD" id="cd12148">
    <property type="entry name" value="fungal_TF_MHR"/>
    <property type="match status" value="1"/>
</dbReference>
<dbReference type="NCBIfam" id="NF003168">
    <property type="entry name" value="PRK04155.1"/>
    <property type="match status" value="1"/>
</dbReference>
<protein>
    <recommendedName>
        <fullName evidence="3">Xylanolytic transcriptional activator regulatory domain-containing protein</fullName>
    </recommendedName>
</protein>
<dbReference type="GO" id="GO:0003677">
    <property type="term" value="F:DNA binding"/>
    <property type="evidence" value="ECO:0007669"/>
    <property type="project" value="InterPro"/>
</dbReference>
<feature type="region of interest" description="Disordered" evidence="2">
    <location>
        <begin position="9"/>
        <end position="45"/>
    </location>
</feature>
<dbReference type="STRING" id="100787.A0A0G4KIF0"/>
<dbReference type="PANTHER" id="PTHR46910:SF17">
    <property type="entry name" value="SCFA-RELATED"/>
    <property type="match status" value="1"/>
</dbReference>
<dbReference type="InterPro" id="IPR029062">
    <property type="entry name" value="Class_I_gatase-like"/>
</dbReference>
<dbReference type="EMBL" id="CVQH01001113">
    <property type="protein sequence ID" value="CRJ96292.1"/>
    <property type="molecule type" value="Genomic_DNA"/>
</dbReference>
<sequence length="977" mass="107587">MAAYCIASYPSKRPGSRTSLGQTPESRRRQRPRSAVNVTHPHVPRRVSSKFAPSAALLLLDKTVSGTTPPPPPRPIMSNDRKPVADQAEDDAWFPSPYSLTQYVAPKTDFAEGDADYAATAYKGGKWKVLLIATQERYLKMADGSFFSTGNHAVEMLLPMLHMDAAGFDIDIATLSGEPVKFEMWAFPKEDKAVQAIYDKYRDKIRNPLNLQDVWGRGFTADTPYLAVFIPGGHGVLNGVPFSATVGDVLRWAHAHERFFVTLCHGPASMLAADVGKPAGSRYIYEGYKVDVFPDSLDEGANIDIGYIPGKMAWLVGERLRAVGVEPINSQITGEVHRDRLLLTGDSPLASNNLGKLAAKTLLEAVASKPCQLCTRAGVECIPRAGAIDAPTAVGSHLGPSHRRHVLPPQRETPSPAVLPESNIVDLSTLIFRGNGPSVNHDSSALPGGSKLDEAAVTTGTKQWRNLAGVTLPSDEVLEDLVGHFFLSVDWFMMVFHEDDFRRRFRDVLRRDQIAYRDGNFRWLCLLVVALGAHYATPHTAHNLYKQLSQDLIAVVEARFLQILNCSTLETVIGLHRESLWKETSAIAREERRRTWWTLEVFDKYAAVSFGRPCIIDDSDCDVGMVSHMPREAKNPLLLYHTWKFRLYRIMGAFLGRRGQSKSLNTVQSIHTKMLQWRHELPKELQLASYAAQDEQSSLLQLQALNLQLTYDNLQIILHRTAAFENDGQMNELRMTEGGSTSLQQLLDSAMNTSELYRYSSALQASGRTHAAMHIGITLFTAGVVLCAICLSRPLTDIGNRAKTGVMHIIRMCRSAADSPTSSQHLISRQSLDILDSLVTVVLRQETELITGRVGLVPNRPTSFASTVGTASATAPVTLNQHLIPDRSGGSLHPIQEVFTQHIPGSASRAPSPVPLLQQLSFSTGAPVLSGSAEPVTTFDWDGDLSVLVVQGLADASQVWLWADHLGYETFTAQNNR</sequence>
<evidence type="ECO:0000256" key="2">
    <source>
        <dbReference type="SAM" id="MobiDB-lite"/>
    </source>
</evidence>
<accession>A0A0G4KIF0</accession>
<feature type="region of interest" description="Disordered" evidence="2">
    <location>
        <begin position="393"/>
        <end position="416"/>
    </location>
</feature>
<dbReference type="GO" id="GO:0006351">
    <property type="term" value="P:DNA-templated transcription"/>
    <property type="evidence" value="ECO:0007669"/>
    <property type="project" value="InterPro"/>
</dbReference>
<keyword evidence="5" id="KW-1185">Reference proteome</keyword>
<evidence type="ECO:0000313" key="4">
    <source>
        <dbReference type="EMBL" id="CRJ96292.1"/>
    </source>
</evidence>
<dbReference type="Proteomes" id="UP000044602">
    <property type="component" value="Unassembled WGS sequence"/>
</dbReference>
<evidence type="ECO:0000313" key="5">
    <source>
        <dbReference type="Proteomes" id="UP000044602"/>
    </source>
</evidence>
<dbReference type="GO" id="GO:0008270">
    <property type="term" value="F:zinc ion binding"/>
    <property type="evidence" value="ECO:0007669"/>
    <property type="project" value="InterPro"/>
</dbReference>
<dbReference type="InterPro" id="IPR007219">
    <property type="entry name" value="XnlR_reg_dom"/>
</dbReference>
<keyword evidence="1" id="KW-0539">Nucleus</keyword>
<dbReference type="InterPro" id="IPR050987">
    <property type="entry name" value="AtrR-like"/>
</dbReference>
<gene>
    <name evidence="4" type="ORF">BN1708_002126</name>
</gene>
<name>A0A0G4KIF0_VERLO</name>
<proteinExistence type="predicted"/>
<dbReference type="PANTHER" id="PTHR46910">
    <property type="entry name" value="TRANSCRIPTION FACTOR PDR1"/>
    <property type="match status" value="1"/>
</dbReference>
<dbReference type="AlphaFoldDB" id="A0A0G4KIF0"/>
<feature type="domain" description="Xylanolytic transcriptional activator regulatory" evidence="3">
    <location>
        <begin position="561"/>
        <end position="632"/>
    </location>
</feature>
<feature type="region of interest" description="Disordered" evidence="2">
    <location>
        <begin position="62"/>
        <end position="85"/>
    </location>
</feature>
<dbReference type="SMART" id="SM00906">
    <property type="entry name" value="Fungal_trans"/>
    <property type="match status" value="1"/>
</dbReference>